<dbReference type="PaxDb" id="3847-GLYMA06G35570.1"/>
<dbReference type="AlphaFoldDB" id="K7KWX4"/>
<dbReference type="EnsemblPlants" id="KRH55175">
    <property type="protein sequence ID" value="KRH55175"/>
    <property type="gene ID" value="GLYMA_06G235400"/>
</dbReference>
<reference evidence="3" key="2">
    <citation type="submission" date="2018-02" db="UniProtKB">
        <authorList>
            <consortium name="EnsemblPlants"/>
        </authorList>
    </citation>
    <scope>IDENTIFICATION</scope>
    <source>
        <strain evidence="3">Williams 82</strain>
    </source>
</reference>
<keyword evidence="4" id="KW-1185">Reference proteome</keyword>
<organism evidence="3">
    <name type="scientific">Glycine max</name>
    <name type="common">Soybean</name>
    <name type="synonym">Glycine hispida</name>
    <dbReference type="NCBI Taxonomy" id="3847"/>
    <lineage>
        <taxon>Eukaryota</taxon>
        <taxon>Viridiplantae</taxon>
        <taxon>Streptophyta</taxon>
        <taxon>Embryophyta</taxon>
        <taxon>Tracheophyta</taxon>
        <taxon>Spermatophyta</taxon>
        <taxon>Magnoliopsida</taxon>
        <taxon>eudicotyledons</taxon>
        <taxon>Gunneridae</taxon>
        <taxon>Pentapetalae</taxon>
        <taxon>rosids</taxon>
        <taxon>fabids</taxon>
        <taxon>Fabales</taxon>
        <taxon>Fabaceae</taxon>
        <taxon>Papilionoideae</taxon>
        <taxon>50 kb inversion clade</taxon>
        <taxon>NPAAA clade</taxon>
        <taxon>indigoferoid/millettioid clade</taxon>
        <taxon>Phaseoleae</taxon>
        <taxon>Glycine</taxon>
        <taxon>Glycine subgen. Soja</taxon>
    </lineage>
</organism>
<evidence type="ECO:0000256" key="1">
    <source>
        <dbReference type="SAM" id="MobiDB-lite"/>
    </source>
</evidence>
<dbReference type="Proteomes" id="UP000008827">
    <property type="component" value="Chromosome 6"/>
</dbReference>
<dbReference type="Gramene" id="KRH55175">
    <property type="protein sequence ID" value="KRH55175"/>
    <property type="gene ID" value="GLYMA_06G235400"/>
</dbReference>
<feature type="region of interest" description="Disordered" evidence="1">
    <location>
        <begin position="23"/>
        <end position="64"/>
    </location>
</feature>
<accession>K7KWX4</accession>
<evidence type="ECO:0000313" key="4">
    <source>
        <dbReference type="Proteomes" id="UP000008827"/>
    </source>
</evidence>
<name>K7KWX4_SOYBN</name>
<feature type="compositionally biased region" description="Polar residues" evidence="1">
    <location>
        <begin position="35"/>
        <end position="52"/>
    </location>
</feature>
<reference evidence="2 3" key="1">
    <citation type="journal article" date="2010" name="Nature">
        <title>Genome sequence of the palaeopolyploid soybean.</title>
        <authorList>
            <person name="Schmutz J."/>
            <person name="Cannon S.B."/>
            <person name="Schlueter J."/>
            <person name="Ma J."/>
            <person name="Mitros T."/>
            <person name="Nelson W."/>
            <person name="Hyten D.L."/>
            <person name="Song Q."/>
            <person name="Thelen J.J."/>
            <person name="Cheng J."/>
            <person name="Xu D."/>
            <person name="Hellsten U."/>
            <person name="May G.D."/>
            <person name="Yu Y."/>
            <person name="Sakurai T."/>
            <person name="Umezawa T."/>
            <person name="Bhattacharyya M.K."/>
            <person name="Sandhu D."/>
            <person name="Valliyodan B."/>
            <person name="Lindquist E."/>
            <person name="Peto M."/>
            <person name="Grant D."/>
            <person name="Shu S."/>
            <person name="Goodstein D."/>
            <person name="Barry K."/>
            <person name="Futrell-Griggs M."/>
            <person name="Abernathy B."/>
            <person name="Du J."/>
            <person name="Tian Z."/>
            <person name="Zhu L."/>
            <person name="Gill N."/>
            <person name="Joshi T."/>
            <person name="Libault M."/>
            <person name="Sethuraman A."/>
            <person name="Zhang X.-C."/>
            <person name="Shinozaki K."/>
            <person name="Nguyen H.T."/>
            <person name="Wing R.A."/>
            <person name="Cregan P."/>
            <person name="Specht J."/>
            <person name="Grimwood J."/>
            <person name="Rokhsar D."/>
            <person name="Stacey G."/>
            <person name="Shoemaker R.C."/>
            <person name="Jackson S.A."/>
        </authorList>
    </citation>
    <scope>NUCLEOTIDE SEQUENCE [LARGE SCALE GENOMIC DNA]</scope>
    <source>
        <strain evidence="3">cv. Williams 82</strain>
        <tissue evidence="2">Callus</tissue>
    </source>
</reference>
<proteinExistence type="predicted"/>
<reference evidence="2" key="3">
    <citation type="submission" date="2018-07" db="EMBL/GenBank/DDBJ databases">
        <title>WGS assembly of Glycine max.</title>
        <authorList>
            <person name="Schmutz J."/>
            <person name="Cannon S."/>
            <person name="Schlueter J."/>
            <person name="Ma J."/>
            <person name="Mitros T."/>
            <person name="Nelson W."/>
            <person name="Hyten D."/>
            <person name="Song Q."/>
            <person name="Thelen J."/>
            <person name="Cheng J."/>
            <person name="Xu D."/>
            <person name="Hellsten U."/>
            <person name="May G."/>
            <person name="Yu Y."/>
            <person name="Sakurai T."/>
            <person name="Umezawa T."/>
            <person name="Bhattacharyya M."/>
            <person name="Sandhu D."/>
            <person name="Valliyodan B."/>
            <person name="Lindquist E."/>
            <person name="Peto M."/>
            <person name="Grant D."/>
            <person name="Shu S."/>
            <person name="Goodstein D."/>
            <person name="Barry K."/>
            <person name="Futrell-Griggs M."/>
            <person name="Abernathy B."/>
            <person name="Du J."/>
            <person name="Tian Z."/>
            <person name="Zhu L."/>
            <person name="Gill N."/>
            <person name="Joshi T."/>
            <person name="Libault M."/>
            <person name="Sethuraman A."/>
            <person name="Zhang X."/>
            <person name="Shinozaki K."/>
            <person name="Nguyen H."/>
            <person name="Wing R."/>
            <person name="Cregan P."/>
            <person name="Specht J."/>
            <person name="Grimwood J."/>
            <person name="Rokhsar D."/>
            <person name="Stacey G."/>
            <person name="Shoemaker R."/>
            <person name="Jackson S."/>
        </authorList>
    </citation>
    <scope>NUCLEOTIDE SEQUENCE</scope>
    <source>
        <tissue evidence="2">Callus</tissue>
    </source>
</reference>
<evidence type="ECO:0000313" key="2">
    <source>
        <dbReference type="EMBL" id="KRH55175.1"/>
    </source>
</evidence>
<dbReference type="EMBL" id="CM000839">
    <property type="protein sequence ID" value="KRH55175.1"/>
    <property type="molecule type" value="Genomic_DNA"/>
</dbReference>
<protein>
    <submittedName>
        <fullName evidence="2 3">Uncharacterized protein</fullName>
    </submittedName>
</protein>
<evidence type="ECO:0000313" key="3">
    <source>
        <dbReference type="EnsemblPlants" id="KRH55175"/>
    </source>
</evidence>
<dbReference type="HOGENOM" id="CLU_2872147_0_0_1"/>
<gene>
    <name evidence="2" type="ORF">GLYMA_06G235400</name>
</gene>
<dbReference type="InParanoid" id="K7KWX4"/>
<sequence length="64" mass="7060">MSNKREIRTREILIWTSSPPLCAATASTRTREKSGQTTMSPGTATRRGSSSRPDVVVHPLRPHT</sequence>